<dbReference type="OrthoDB" id="1423961at2"/>
<gene>
    <name evidence="4" type="ORF">SD10_00985</name>
</gene>
<feature type="compositionally biased region" description="Basic and acidic residues" evidence="1">
    <location>
        <begin position="169"/>
        <end position="179"/>
    </location>
</feature>
<evidence type="ECO:0000313" key="5">
    <source>
        <dbReference type="Proteomes" id="UP000033054"/>
    </source>
</evidence>
<sequence length="191" mass="21378">MQRNSFLKAGLATATFLASPFLWAADTLKNYRVDKGFKVDAGKDRFNHAISLFDGDTFMTKVSTKDTNGDMYVYESSRIKEGGPALHTHFDQDEMWYVLEGEFLIKVGDVIHQAKAGDTVFGPRNVPHCFAKIGSGDGRLLMTFQPAGKMEAFFQKVSEGALKTMSEAEQDKFREDHGFKRVGPPINQLKK</sequence>
<dbReference type="InterPro" id="IPR014710">
    <property type="entry name" value="RmlC-like_jellyroll"/>
</dbReference>
<dbReference type="PANTHER" id="PTHR36440">
    <property type="entry name" value="PUTATIVE (AFU_ORTHOLOGUE AFUA_8G07350)-RELATED"/>
    <property type="match status" value="1"/>
</dbReference>
<dbReference type="PATRIC" id="fig|1379870.5.peg.216"/>
<dbReference type="STRING" id="1379870.SD10_00985"/>
<dbReference type="AlphaFoldDB" id="A0A0E3ZST8"/>
<dbReference type="HOGENOM" id="CLU_103066_6_0_10"/>
<dbReference type="SUPFAM" id="SSF51182">
    <property type="entry name" value="RmlC-like cupins"/>
    <property type="match status" value="1"/>
</dbReference>
<evidence type="ECO:0000313" key="4">
    <source>
        <dbReference type="EMBL" id="AKD53684.1"/>
    </source>
</evidence>
<keyword evidence="5" id="KW-1185">Reference proteome</keyword>
<name>A0A0E3ZST8_9BACT</name>
<organism evidence="4 5">
    <name type="scientific">Spirosoma radiotolerans</name>
    <dbReference type="NCBI Taxonomy" id="1379870"/>
    <lineage>
        <taxon>Bacteria</taxon>
        <taxon>Pseudomonadati</taxon>
        <taxon>Bacteroidota</taxon>
        <taxon>Cytophagia</taxon>
        <taxon>Cytophagales</taxon>
        <taxon>Cytophagaceae</taxon>
        <taxon>Spirosoma</taxon>
    </lineage>
</organism>
<feature type="domain" description="Cupin type-2" evidence="3">
    <location>
        <begin position="83"/>
        <end position="143"/>
    </location>
</feature>
<evidence type="ECO:0000256" key="1">
    <source>
        <dbReference type="SAM" id="MobiDB-lite"/>
    </source>
</evidence>
<dbReference type="InterPro" id="IPR011051">
    <property type="entry name" value="RmlC_Cupin_sf"/>
</dbReference>
<dbReference type="Proteomes" id="UP000033054">
    <property type="component" value="Chromosome"/>
</dbReference>
<evidence type="ECO:0000256" key="2">
    <source>
        <dbReference type="SAM" id="SignalP"/>
    </source>
</evidence>
<dbReference type="EMBL" id="CP010429">
    <property type="protein sequence ID" value="AKD53684.1"/>
    <property type="molecule type" value="Genomic_DNA"/>
</dbReference>
<dbReference type="Pfam" id="PF07883">
    <property type="entry name" value="Cupin_2"/>
    <property type="match status" value="1"/>
</dbReference>
<protein>
    <submittedName>
        <fullName evidence="4">Cupin</fullName>
    </submittedName>
</protein>
<evidence type="ECO:0000259" key="3">
    <source>
        <dbReference type="Pfam" id="PF07883"/>
    </source>
</evidence>
<feature type="chain" id="PRO_5002416746" evidence="2">
    <location>
        <begin position="25"/>
        <end position="191"/>
    </location>
</feature>
<dbReference type="KEGG" id="srd:SD10_00985"/>
<dbReference type="InterPro" id="IPR053146">
    <property type="entry name" value="QDO-like"/>
</dbReference>
<feature type="signal peptide" evidence="2">
    <location>
        <begin position="1"/>
        <end position="24"/>
    </location>
</feature>
<proteinExistence type="predicted"/>
<dbReference type="InterPro" id="IPR013096">
    <property type="entry name" value="Cupin_2"/>
</dbReference>
<keyword evidence="2" id="KW-0732">Signal</keyword>
<dbReference type="PANTHER" id="PTHR36440:SF1">
    <property type="entry name" value="PUTATIVE (AFU_ORTHOLOGUE AFUA_8G07350)-RELATED"/>
    <property type="match status" value="1"/>
</dbReference>
<dbReference type="Gene3D" id="2.60.120.10">
    <property type="entry name" value="Jelly Rolls"/>
    <property type="match status" value="1"/>
</dbReference>
<accession>A0A0E3ZST8</accession>
<dbReference type="RefSeq" id="WP_046375270.1">
    <property type="nucleotide sequence ID" value="NZ_CP010429.1"/>
</dbReference>
<feature type="region of interest" description="Disordered" evidence="1">
    <location>
        <begin position="168"/>
        <end position="191"/>
    </location>
</feature>
<reference evidence="4 5" key="1">
    <citation type="journal article" date="2014" name="Curr. Microbiol.">
        <title>Spirosoma radiotolerans sp. nov., a gamma-radiation-resistant bacterium isolated from gamma ray-irradiated soil.</title>
        <authorList>
            <person name="Lee J.J."/>
            <person name="Srinivasan S."/>
            <person name="Lim S."/>
            <person name="Joe M."/>
            <person name="Im S."/>
            <person name="Bae S.I."/>
            <person name="Park K.R."/>
            <person name="Han J.H."/>
            <person name="Park S.H."/>
            <person name="Joo B.M."/>
            <person name="Park S.J."/>
            <person name="Kim M.K."/>
        </authorList>
    </citation>
    <scope>NUCLEOTIDE SEQUENCE [LARGE SCALE GENOMIC DNA]</scope>
    <source>
        <strain evidence="4 5">DG5A</strain>
    </source>
</reference>